<evidence type="ECO:0000256" key="2">
    <source>
        <dbReference type="ARBA" id="ARBA00022737"/>
    </source>
</evidence>
<evidence type="ECO:0008006" key="8">
    <source>
        <dbReference type="Google" id="ProtNLM"/>
    </source>
</evidence>
<evidence type="ECO:0000256" key="1">
    <source>
        <dbReference type="ARBA" id="ARBA00007831"/>
    </source>
</evidence>
<dbReference type="PANTHER" id="PTHR10502">
    <property type="entry name" value="ANNEXIN"/>
    <property type="match status" value="1"/>
</dbReference>
<dbReference type="GO" id="GO:0005886">
    <property type="term" value="C:plasma membrane"/>
    <property type="evidence" value="ECO:0007669"/>
    <property type="project" value="TreeGrafter"/>
</dbReference>
<keyword evidence="5" id="KW-1133">Transmembrane helix</keyword>
<evidence type="ECO:0000256" key="4">
    <source>
        <dbReference type="SAM" id="MobiDB-lite"/>
    </source>
</evidence>
<dbReference type="PRINTS" id="PR00196">
    <property type="entry name" value="ANNEXIN"/>
</dbReference>
<sequence>MAWTVPLHEGCIAGMSVLANLASGLHMLCGAIELDKVNHPRCSELIHGSTWPASSYKDTTPSRSRSTDLLFKPFTMPLGTGTLTSDKGRVLGQFEVEGAQYIFVGNLTGFGQSFSIPNADVAYESAEQLHKQSEEFEQLPVEKDQIQLRLKNGVAITGGFDMPFSDGEVKKGTNVGGGAYILYLCIFASLHLCIYIYSIMSYYNREYLRWEKRPSLTHVEPPGGYAQQGPPGGPPQGYQQPHQPYGAPQGHYPPQGPPQGQYPPQGHYPPQQGGYPQGHYGAPPQQGHYGAPSPQPPAGYHAPSPQPPYGHAPPNQPPPGAHGYPPQGQAPGGYGPPGGYPPQPQVIPSRPSLGYIPGTLAPGDFRPQADALRKAMKGFGTDEKALIAVLAPLDPLQVAAVRDTFSKHLGRDLVKDVKSETSGYFEQGLIAVINGPLLHDVESVHSAIDGAGTKEWLLNDILLGRSNADLNAIRTAYEIRYGRSLSRDVESDLSFGTSDLFATALRAARHEESAPVNPQTIEADVRCLQGPKNVKEVCAIFARSSDAEIRAINQTFQSRYNTSLEKHIEKEFSGHMEDALLHMLRTATDPAMRDAMLLEDCMSGMGTKDERLVVRAVRTHWDRSHKETVKRAYYHKFGKPLVERVRGETSGDYGRLMVALLE</sequence>
<dbReference type="GO" id="GO:0005634">
    <property type="term" value="C:nucleus"/>
    <property type="evidence" value="ECO:0007669"/>
    <property type="project" value="TreeGrafter"/>
</dbReference>
<proteinExistence type="inferred from homology"/>
<accession>A0A9W4JIF4</accession>
<name>A0A9W4JIF4_9EURO</name>
<keyword evidence="5" id="KW-0472">Membrane</keyword>
<dbReference type="FunFam" id="1.10.220.10:FF:000005">
    <property type="entry name" value="Annexin"/>
    <property type="match status" value="1"/>
</dbReference>
<dbReference type="GO" id="GO:0001786">
    <property type="term" value="F:phosphatidylserine binding"/>
    <property type="evidence" value="ECO:0007669"/>
    <property type="project" value="TreeGrafter"/>
</dbReference>
<comment type="caution">
    <text evidence="6">The sequence shown here is derived from an EMBL/GenBank/DDBJ whole genome shotgun (WGS) entry which is preliminary data.</text>
</comment>
<dbReference type="OrthoDB" id="37886at2759"/>
<dbReference type="GO" id="GO:0005509">
    <property type="term" value="F:calcium ion binding"/>
    <property type="evidence" value="ECO:0007669"/>
    <property type="project" value="InterPro"/>
</dbReference>
<reference evidence="6" key="1">
    <citation type="submission" date="2021-07" db="EMBL/GenBank/DDBJ databases">
        <authorList>
            <person name="Branca A.L. A."/>
        </authorList>
    </citation>
    <scope>NUCLEOTIDE SEQUENCE</scope>
</reference>
<dbReference type="InterPro" id="IPR018502">
    <property type="entry name" value="Annexin_repeat"/>
</dbReference>
<feature type="compositionally biased region" description="Low complexity" evidence="4">
    <location>
        <begin position="262"/>
        <end position="288"/>
    </location>
</feature>
<keyword evidence="2" id="KW-0677">Repeat</keyword>
<keyword evidence="5" id="KW-0812">Transmembrane</keyword>
<keyword evidence="3" id="KW-0041">Annexin</keyword>
<dbReference type="PANTHER" id="PTHR10502:SF102">
    <property type="entry name" value="ANNEXIN B11"/>
    <property type="match status" value="1"/>
</dbReference>
<dbReference type="InterPro" id="IPR001464">
    <property type="entry name" value="Annexin"/>
</dbReference>
<dbReference type="SUPFAM" id="SSF47874">
    <property type="entry name" value="Annexin"/>
    <property type="match status" value="1"/>
</dbReference>
<dbReference type="InterPro" id="IPR037104">
    <property type="entry name" value="Annexin_sf"/>
</dbReference>
<evidence type="ECO:0000313" key="6">
    <source>
        <dbReference type="EMBL" id="CAG8401525.1"/>
    </source>
</evidence>
<dbReference type="PRINTS" id="PR01813">
    <property type="entry name" value="ANNEXINFUNGI"/>
</dbReference>
<dbReference type="GO" id="GO:0012506">
    <property type="term" value="C:vesicle membrane"/>
    <property type="evidence" value="ECO:0007669"/>
    <property type="project" value="TreeGrafter"/>
</dbReference>
<evidence type="ECO:0000256" key="5">
    <source>
        <dbReference type="SAM" id="Phobius"/>
    </source>
</evidence>
<dbReference type="PROSITE" id="PS51897">
    <property type="entry name" value="ANNEXIN_2"/>
    <property type="match status" value="3"/>
</dbReference>
<dbReference type="Gene3D" id="1.10.220.10">
    <property type="entry name" value="Annexin"/>
    <property type="match status" value="4"/>
</dbReference>
<dbReference type="AlphaFoldDB" id="A0A9W4JIF4"/>
<dbReference type="GO" id="GO:0005544">
    <property type="term" value="F:calcium-dependent phospholipid binding"/>
    <property type="evidence" value="ECO:0007669"/>
    <property type="project" value="InterPro"/>
</dbReference>
<comment type="similarity">
    <text evidence="1">Belongs to the annexin family.</text>
</comment>
<dbReference type="GO" id="GO:0005737">
    <property type="term" value="C:cytoplasm"/>
    <property type="evidence" value="ECO:0007669"/>
    <property type="project" value="TreeGrafter"/>
</dbReference>
<feature type="compositionally biased region" description="Pro residues" evidence="4">
    <location>
        <begin position="304"/>
        <end position="320"/>
    </location>
</feature>
<feature type="transmembrane region" description="Helical" evidence="5">
    <location>
        <begin position="180"/>
        <end position="203"/>
    </location>
</feature>
<organism evidence="6 7">
    <name type="scientific">Penicillium salamii</name>
    <dbReference type="NCBI Taxonomy" id="1612424"/>
    <lineage>
        <taxon>Eukaryota</taxon>
        <taxon>Fungi</taxon>
        <taxon>Dikarya</taxon>
        <taxon>Ascomycota</taxon>
        <taxon>Pezizomycotina</taxon>
        <taxon>Eurotiomycetes</taxon>
        <taxon>Eurotiomycetidae</taxon>
        <taxon>Eurotiales</taxon>
        <taxon>Aspergillaceae</taxon>
        <taxon>Penicillium</taxon>
    </lineage>
</organism>
<dbReference type="SMART" id="SM00335">
    <property type="entry name" value="ANX"/>
    <property type="match status" value="4"/>
</dbReference>
<dbReference type="Pfam" id="PF00191">
    <property type="entry name" value="Annexin"/>
    <property type="match status" value="4"/>
</dbReference>
<dbReference type="EMBL" id="CAJVPA010000206">
    <property type="protein sequence ID" value="CAG8401525.1"/>
    <property type="molecule type" value="Genomic_DNA"/>
</dbReference>
<feature type="compositionally biased region" description="Low complexity" evidence="4">
    <location>
        <begin position="236"/>
        <end position="253"/>
    </location>
</feature>
<evidence type="ECO:0000256" key="3">
    <source>
        <dbReference type="ARBA" id="ARBA00023216"/>
    </source>
</evidence>
<dbReference type="InterPro" id="IPR009117">
    <property type="entry name" value="ANX14"/>
</dbReference>
<evidence type="ECO:0000313" key="7">
    <source>
        <dbReference type="Proteomes" id="UP001152646"/>
    </source>
</evidence>
<feature type="region of interest" description="Disordered" evidence="4">
    <location>
        <begin position="219"/>
        <end position="364"/>
    </location>
</feature>
<gene>
    <name evidence="6" type="ORF">PSALAMII_LOCUS8166</name>
</gene>
<dbReference type="Proteomes" id="UP001152646">
    <property type="component" value="Unassembled WGS sequence"/>
</dbReference>
<protein>
    <recommendedName>
        <fullName evidence="8">Annexin</fullName>
    </recommendedName>
</protein>